<feature type="transmembrane region" description="Helical" evidence="1">
    <location>
        <begin position="56"/>
        <end position="75"/>
    </location>
</feature>
<gene>
    <name evidence="2" type="ORF">ACFQ3F_17495</name>
</gene>
<proteinExistence type="predicted"/>
<feature type="transmembrane region" description="Helical" evidence="1">
    <location>
        <begin position="30"/>
        <end position="50"/>
    </location>
</feature>
<name>A0ABW3W5V0_9ACTN</name>
<keyword evidence="1" id="KW-0812">Transmembrane</keyword>
<feature type="transmembrane region" description="Helical" evidence="1">
    <location>
        <begin position="106"/>
        <end position="128"/>
    </location>
</feature>
<keyword evidence="1" id="KW-1133">Transmembrane helix</keyword>
<evidence type="ECO:0000313" key="3">
    <source>
        <dbReference type="Proteomes" id="UP001597229"/>
    </source>
</evidence>
<evidence type="ECO:0000256" key="1">
    <source>
        <dbReference type="SAM" id="Phobius"/>
    </source>
</evidence>
<keyword evidence="1" id="KW-0472">Membrane</keyword>
<dbReference type="Proteomes" id="UP001597229">
    <property type="component" value="Unassembled WGS sequence"/>
</dbReference>
<dbReference type="RefSeq" id="WP_367919937.1">
    <property type="nucleotide sequence ID" value="NZ_BAABAC010000024.1"/>
</dbReference>
<feature type="transmembrane region" description="Helical" evidence="1">
    <location>
        <begin position="6"/>
        <end position="23"/>
    </location>
</feature>
<sequence>MIDTTLRVVLDVIAGSVLAILVVRSATHLTAAAAWFVVAGTLGPLITYLALSTRGYRGVISLDLAYASLLAVTAIRSRGNIWRFLPEEYWRNIEEEGRPPRLQMGVVDLVAFLALYLSLEHFIGMGILE</sequence>
<protein>
    <submittedName>
        <fullName evidence="2">Uncharacterized protein</fullName>
    </submittedName>
</protein>
<accession>A0ABW3W5V0</accession>
<organism evidence="2 3">
    <name type="scientific">Nocardioides ginsengisoli</name>
    <dbReference type="NCBI Taxonomy" id="363868"/>
    <lineage>
        <taxon>Bacteria</taxon>
        <taxon>Bacillati</taxon>
        <taxon>Actinomycetota</taxon>
        <taxon>Actinomycetes</taxon>
        <taxon>Propionibacteriales</taxon>
        <taxon>Nocardioidaceae</taxon>
        <taxon>Nocardioides</taxon>
    </lineage>
</organism>
<comment type="caution">
    <text evidence="2">The sequence shown here is derived from an EMBL/GenBank/DDBJ whole genome shotgun (WGS) entry which is preliminary data.</text>
</comment>
<dbReference type="EMBL" id="JBHTLX010000021">
    <property type="protein sequence ID" value="MFD1249598.1"/>
    <property type="molecule type" value="Genomic_DNA"/>
</dbReference>
<keyword evidence="3" id="KW-1185">Reference proteome</keyword>
<evidence type="ECO:0000313" key="2">
    <source>
        <dbReference type="EMBL" id="MFD1249598.1"/>
    </source>
</evidence>
<reference evidence="3" key="1">
    <citation type="journal article" date="2019" name="Int. J. Syst. Evol. Microbiol.">
        <title>The Global Catalogue of Microorganisms (GCM) 10K type strain sequencing project: providing services to taxonomists for standard genome sequencing and annotation.</title>
        <authorList>
            <consortium name="The Broad Institute Genomics Platform"/>
            <consortium name="The Broad Institute Genome Sequencing Center for Infectious Disease"/>
            <person name="Wu L."/>
            <person name="Ma J."/>
        </authorList>
    </citation>
    <scope>NUCLEOTIDE SEQUENCE [LARGE SCALE GENOMIC DNA]</scope>
    <source>
        <strain evidence="3">CCUG 52478</strain>
    </source>
</reference>